<name>A0ABU6TYW8_9FABA</name>
<evidence type="ECO:0000313" key="1">
    <source>
        <dbReference type="EMBL" id="MED6153754.1"/>
    </source>
</evidence>
<organism evidence="1 2">
    <name type="scientific">Stylosanthes scabra</name>
    <dbReference type="NCBI Taxonomy" id="79078"/>
    <lineage>
        <taxon>Eukaryota</taxon>
        <taxon>Viridiplantae</taxon>
        <taxon>Streptophyta</taxon>
        <taxon>Embryophyta</taxon>
        <taxon>Tracheophyta</taxon>
        <taxon>Spermatophyta</taxon>
        <taxon>Magnoliopsida</taxon>
        <taxon>eudicotyledons</taxon>
        <taxon>Gunneridae</taxon>
        <taxon>Pentapetalae</taxon>
        <taxon>rosids</taxon>
        <taxon>fabids</taxon>
        <taxon>Fabales</taxon>
        <taxon>Fabaceae</taxon>
        <taxon>Papilionoideae</taxon>
        <taxon>50 kb inversion clade</taxon>
        <taxon>dalbergioids sensu lato</taxon>
        <taxon>Dalbergieae</taxon>
        <taxon>Pterocarpus clade</taxon>
        <taxon>Stylosanthes</taxon>
    </lineage>
</organism>
<dbReference type="Proteomes" id="UP001341840">
    <property type="component" value="Unassembled WGS sequence"/>
</dbReference>
<accession>A0ABU6TYW8</accession>
<sequence length="83" mass="9491">REKKNGERSRRSILGMLYLWTKLEFVLDTFRKQEWSSSLLKFPAVEPAAVGAEPLVDVFPLRVILKAEKQGKVRTVISDECNA</sequence>
<reference evidence="1 2" key="1">
    <citation type="journal article" date="2023" name="Plants (Basel)">
        <title>Bridging the Gap: Combining Genomics and Transcriptomics Approaches to Understand Stylosanthes scabra, an Orphan Legume from the Brazilian Caatinga.</title>
        <authorList>
            <person name="Ferreira-Neto J.R.C."/>
            <person name="da Silva M.D."/>
            <person name="Binneck E."/>
            <person name="de Melo N.F."/>
            <person name="da Silva R.H."/>
            <person name="de Melo A.L.T.M."/>
            <person name="Pandolfi V."/>
            <person name="Bustamante F.O."/>
            <person name="Brasileiro-Vidal A.C."/>
            <person name="Benko-Iseppon A.M."/>
        </authorList>
    </citation>
    <scope>NUCLEOTIDE SEQUENCE [LARGE SCALE GENOMIC DNA]</scope>
    <source>
        <tissue evidence="1">Leaves</tissue>
    </source>
</reference>
<feature type="non-terminal residue" evidence="1">
    <location>
        <position position="1"/>
    </location>
</feature>
<protein>
    <submittedName>
        <fullName evidence="1">Uncharacterized protein</fullName>
    </submittedName>
</protein>
<gene>
    <name evidence="1" type="ORF">PIB30_105071</name>
</gene>
<evidence type="ECO:0000313" key="2">
    <source>
        <dbReference type="Proteomes" id="UP001341840"/>
    </source>
</evidence>
<proteinExistence type="predicted"/>
<comment type="caution">
    <text evidence="1">The sequence shown here is derived from an EMBL/GenBank/DDBJ whole genome shotgun (WGS) entry which is preliminary data.</text>
</comment>
<dbReference type="EMBL" id="JASCZI010094386">
    <property type="protein sequence ID" value="MED6153754.1"/>
    <property type="molecule type" value="Genomic_DNA"/>
</dbReference>
<keyword evidence="2" id="KW-1185">Reference proteome</keyword>